<dbReference type="EMBL" id="GECZ01014055">
    <property type="protein sequence ID" value="JAS55714.1"/>
    <property type="molecule type" value="Transcribed_RNA"/>
</dbReference>
<dbReference type="PANTHER" id="PTHR15857:SF0">
    <property type="entry name" value="COMM DOMAIN-CONTAINING PROTEIN 2"/>
    <property type="match status" value="1"/>
</dbReference>
<dbReference type="Pfam" id="PF21672">
    <property type="entry name" value="COMM_HN"/>
    <property type="match status" value="1"/>
</dbReference>
<dbReference type="CDD" id="cd04750">
    <property type="entry name" value="Commd2"/>
    <property type="match status" value="1"/>
</dbReference>
<dbReference type="InterPro" id="IPR037354">
    <property type="entry name" value="Commd2"/>
</dbReference>
<proteinExistence type="predicted"/>
<feature type="domain" description="COMM" evidence="1">
    <location>
        <begin position="123"/>
        <end position="190"/>
    </location>
</feature>
<evidence type="ECO:0000313" key="2">
    <source>
        <dbReference type="EMBL" id="JAS55714.1"/>
    </source>
</evidence>
<dbReference type="PROSITE" id="PS51269">
    <property type="entry name" value="COMM"/>
    <property type="match status" value="1"/>
</dbReference>
<protein>
    <recommendedName>
        <fullName evidence="1">COMM domain-containing protein</fullName>
    </recommendedName>
</protein>
<dbReference type="AlphaFoldDB" id="A0A1B6FZV1"/>
<reference evidence="2" key="1">
    <citation type="submission" date="2015-11" db="EMBL/GenBank/DDBJ databases">
        <title>De novo transcriptome assembly of four potential Pierce s Disease insect vectors from Arizona vineyards.</title>
        <authorList>
            <person name="Tassone E.E."/>
        </authorList>
    </citation>
    <scope>NUCLEOTIDE SEQUENCE</scope>
</reference>
<organism evidence="2">
    <name type="scientific">Cuerna arida</name>
    <dbReference type="NCBI Taxonomy" id="1464854"/>
    <lineage>
        <taxon>Eukaryota</taxon>
        <taxon>Metazoa</taxon>
        <taxon>Ecdysozoa</taxon>
        <taxon>Arthropoda</taxon>
        <taxon>Hexapoda</taxon>
        <taxon>Insecta</taxon>
        <taxon>Pterygota</taxon>
        <taxon>Neoptera</taxon>
        <taxon>Paraneoptera</taxon>
        <taxon>Hemiptera</taxon>
        <taxon>Auchenorrhyncha</taxon>
        <taxon>Membracoidea</taxon>
        <taxon>Cicadellidae</taxon>
        <taxon>Cicadellinae</taxon>
        <taxon>Proconiini</taxon>
        <taxon>Cuerna</taxon>
    </lineage>
</organism>
<dbReference type="PANTHER" id="PTHR15857">
    <property type="entry name" value="COMM DOMAIN CONTAINING PROTEIN 2"/>
    <property type="match status" value="1"/>
</dbReference>
<dbReference type="Pfam" id="PF07258">
    <property type="entry name" value="COMM_domain"/>
    <property type="match status" value="1"/>
</dbReference>
<evidence type="ECO:0000259" key="1">
    <source>
        <dbReference type="PROSITE" id="PS51269"/>
    </source>
</evidence>
<sequence length="199" mass="22732">MIIALKESHKSNLSFLFAQNASVVQDFCKLALDYLTKGPNQKIYTNAAQKLEIDADTVQNAVEGLINLLIECSKHQLSALDLRDTILTIGFTEEHYDILQAFYDSRQTELKQILAEQTVDFPQFKDLEWRLEAQVASRALLEQMTPQVQMKLSLENSAGTEHVLLQADPANLVHMTEVLETALREASSQHFRRIQRRFK</sequence>
<gene>
    <name evidence="2" type="ORF">g.15164</name>
</gene>
<accession>A0A1B6FZV1</accession>
<dbReference type="InterPro" id="IPR017920">
    <property type="entry name" value="COMM"/>
</dbReference>
<name>A0A1B6FZV1_9HEMI</name>